<evidence type="ECO:0008006" key="3">
    <source>
        <dbReference type="Google" id="ProtNLM"/>
    </source>
</evidence>
<dbReference type="RefSeq" id="WP_147960120.1">
    <property type="nucleotide sequence ID" value="NZ_CP120983.1"/>
</dbReference>
<organism evidence="1 2">
    <name type="scientific">Streptomyces glycanivorans</name>
    <dbReference type="NCBI Taxonomy" id="3033808"/>
    <lineage>
        <taxon>Bacteria</taxon>
        <taxon>Bacillati</taxon>
        <taxon>Actinomycetota</taxon>
        <taxon>Actinomycetes</taxon>
        <taxon>Kitasatosporales</taxon>
        <taxon>Streptomycetaceae</taxon>
        <taxon>Streptomyces</taxon>
    </lineage>
</organism>
<accession>A0ABY9J823</accession>
<name>A0ABY9J823_9ACTN</name>
<protein>
    <recommendedName>
        <fullName evidence="3">Monooxygenase</fullName>
    </recommendedName>
</protein>
<sequence>MPPAIWKTSWKFGPDAHGTGPGSAVVVSVTQFVTHRPWGTPAVAAEGFRLRRSWPLTPGAVAVRLWMDTGPRLDRSGSVTVWTDQASLMRFVARPDHTRVVRAFRGRGVMRSLPRETTPAALSGPGARSESAAGHLLDPVWAYTERILTGAEPWD</sequence>
<evidence type="ECO:0000313" key="1">
    <source>
        <dbReference type="EMBL" id="WLQ63124.1"/>
    </source>
</evidence>
<dbReference type="Proteomes" id="UP001224433">
    <property type="component" value="Chromosome"/>
</dbReference>
<reference evidence="1 2" key="1">
    <citation type="submission" date="2023-03" db="EMBL/GenBank/DDBJ databases">
        <title>Isolation and description of six Streptomyces strains from soil environments, able to metabolize different microbial glucans.</title>
        <authorList>
            <person name="Widen T."/>
            <person name="Larsbrink J."/>
        </authorList>
    </citation>
    <scope>NUCLEOTIDE SEQUENCE [LARGE SCALE GENOMIC DNA]</scope>
    <source>
        <strain evidence="1 2">Alt3</strain>
    </source>
</reference>
<keyword evidence="2" id="KW-1185">Reference proteome</keyword>
<dbReference type="EMBL" id="CP120983">
    <property type="protein sequence ID" value="WLQ63124.1"/>
    <property type="molecule type" value="Genomic_DNA"/>
</dbReference>
<proteinExistence type="predicted"/>
<gene>
    <name evidence="1" type="ORF">P8A20_05735</name>
</gene>
<evidence type="ECO:0000313" key="2">
    <source>
        <dbReference type="Proteomes" id="UP001224433"/>
    </source>
</evidence>